<accession>A0A0D2FU52</accession>
<dbReference type="HOGENOM" id="CLU_1767848_0_0_1"/>
<name>A0A0D2FU52_CLAB1</name>
<reference evidence="1" key="1">
    <citation type="submission" date="2015-01" db="EMBL/GenBank/DDBJ databases">
        <title>The Genome Sequence of Cladophialophora bantiana CBS 173.52.</title>
        <authorList>
            <consortium name="The Broad Institute Genomics Platform"/>
            <person name="Cuomo C."/>
            <person name="de Hoog S."/>
            <person name="Gorbushina A."/>
            <person name="Stielow B."/>
            <person name="Teixiera M."/>
            <person name="Abouelleil A."/>
            <person name="Chapman S.B."/>
            <person name="Priest M."/>
            <person name="Young S.K."/>
            <person name="Wortman J."/>
            <person name="Nusbaum C."/>
            <person name="Birren B."/>
        </authorList>
    </citation>
    <scope>NUCLEOTIDE SEQUENCE [LARGE SCALE GENOMIC DNA]</scope>
    <source>
        <strain evidence="1">CBS 173.52</strain>
    </source>
</reference>
<sequence>MADFLIAVLATTSRGISDSDISTLCSKLGMTSALIADALSRAQQALEYLQRYKTSRDPQMPLPRWAVRLNKNGSEFPMSREVSLQLDPKRWSIVKDSPGIPYKLVPYVCFCPLCGMQNTDFQQRLVDSQRAGELQAYALLVGENGQH</sequence>
<dbReference type="AlphaFoldDB" id="A0A0D2FU52"/>
<dbReference type="EMBL" id="KN846994">
    <property type="protein sequence ID" value="KIW90062.1"/>
    <property type="molecule type" value="Genomic_DNA"/>
</dbReference>
<protein>
    <submittedName>
        <fullName evidence="1">Uncharacterized protein</fullName>
    </submittedName>
</protein>
<dbReference type="RefSeq" id="XP_016616731.1">
    <property type="nucleotide sequence ID" value="XM_016767215.1"/>
</dbReference>
<dbReference type="Proteomes" id="UP000053789">
    <property type="component" value="Unassembled WGS sequence"/>
</dbReference>
<proteinExistence type="predicted"/>
<organism evidence="1 2">
    <name type="scientific">Cladophialophora bantiana (strain ATCC 10958 / CBS 173.52 / CDC B-1940 / NIH 8579)</name>
    <name type="common">Xylohypha bantiana</name>
    <dbReference type="NCBI Taxonomy" id="1442370"/>
    <lineage>
        <taxon>Eukaryota</taxon>
        <taxon>Fungi</taxon>
        <taxon>Dikarya</taxon>
        <taxon>Ascomycota</taxon>
        <taxon>Pezizomycotina</taxon>
        <taxon>Eurotiomycetes</taxon>
        <taxon>Chaetothyriomycetidae</taxon>
        <taxon>Chaetothyriales</taxon>
        <taxon>Herpotrichiellaceae</taxon>
        <taxon>Cladophialophora</taxon>
    </lineage>
</organism>
<evidence type="ECO:0000313" key="1">
    <source>
        <dbReference type="EMBL" id="KIW90062.1"/>
    </source>
</evidence>
<evidence type="ECO:0000313" key="2">
    <source>
        <dbReference type="Proteomes" id="UP000053789"/>
    </source>
</evidence>
<dbReference type="GeneID" id="27702421"/>
<gene>
    <name evidence="1" type="ORF">Z519_09493</name>
</gene>
<keyword evidence="2" id="KW-1185">Reference proteome</keyword>